<organism evidence="2 3">
    <name type="scientific">Streptomyces echinatus</name>
    <dbReference type="NCBI Taxonomy" id="67293"/>
    <lineage>
        <taxon>Bacteria</taxon>
        <taxon>Bacillati</taxon>
        <taxon>Actinomycetota</taxon>
        <taxon>Actinomycetes</taxon>
        <taxon>Kitasatosporales</taxon>
        <taxon>Streptomycetaceae</taxon>
        <taxon>Streptomyces</taxon>
    </lineage>
</organism>
<dbReference type="Gene3D" id="1.10.101.10">
    <property type="entry name" value="PGBD-like superfamily/PGBD"/>
    <property type="match status" value="1"/>
</dbReference>
<dbReference type="InterPro" id="IPR036366">
    <property type="entry name" value="PGBDSf"/>
</dbReference>
<reference evidence="2 3" key="1">
    <citation type="submission" date="2020-08" db="EMBL/GenBank/DDBJ databases">
        <title>Genomic Encyclopedia of Type Strains, Phase III (KMG-III): the genomes of soil and plant-associated and newly described type strains.</title>
        <authorList>
            <person name="Whitman W."/>
        </authorList>
    </citation>
    <scope>NUCLEOTIDE SEQUENCE [LARGE SCALE GENOMIC DNA]</scope>
    <source>
        <strain evidence="2 3">CECT 3313</strain>
    </source>
</reference>
<keyword evidence="3" id="KW-1185">Reference proteome</keyword>
<evidence type="ECO:0000313" key="2">
    <source>
        <dbReference type="EMBL" id="MBB5925836.1"/>
    </source>
</evidence>
<keyword evidence="2" id="KW-0378">Hydrolase</keyword>
<dbReference type="AlphaFoldDB" id="A0A7W9PQ96"/>
<feature type="domain" description="Peptidoglycan binding-like" evidence="1">
    <location>
        <begin position="2"/>
        <end position="38"/>
    </location>
</feature>
<dbReference type="InterPro" id="IPR002477">
    <property type="entry name" value="Peptidoglycan-bd-like"/>
</dbReference>
<evidence type="ECO:0000313" key="3">
    <source>
        <dbReference type="Proteomes" id="UP000585836"/>
    </source>
</evidence>
<evidence type="ECO:0000259" key="1">
    <source>
        <dbReference type="Pfam" id="PF01471"/>
    </source>
</evidence>
<comment type="caution">
    <text evidence="2">The sequence shown here is derived from an EMBL/GenBank/DDBJ whole genome shotgun (WGS) entry which is preliminary data.</text>
</comment>
<dbReference type="SUPFAM" id="SSF47090">
    <property type="entry name" value="PGBD-like"/>
    <property type="match status" value="1"/>
</dbReference>
<accession>A0A7W9PQ96</accession>
<dbReference type="InterPro" id="IPR036365">
    <property type="entry name" value="PGBD-like_sf"/>
</dbReference>
<proteinExistence type="predicted"/>
<gene>
    <name evidence="2" type="ORF">FHS34_001290</name>
</gene>
<protein>
    <submittedName>
        <fullName evidence="2">Peptidoglycan hydrolase-like protein with peptidoglycan-binding domain</fullName>
    </submittedName>
</protein>
<dbReference type="GO" id="GO:0016787">
    <property type="term" value="F:hydrolase activity"/>
    <property type="evidence" value="ECO:0007669"/>
    <property type="project" value="UniProtKB-KW"/>
</dbReference>
<name>A0A7W9PQ96_9ACTN</name>
<sequence>MDGRYDVEVRAAVALFQERYGIRGDQRGVYGAETRLALMLRTK</sequence>
<dbReference type="Pfam" id="PF01471">
    <property type="entry name" value="PG_binding_1"/>
    <property type="match status" value="1"/>
</dbReference>
<dbReference type="EMBL" id="JACHJK010000002">
    <property type="protein sequence ID" value="MBB5925836.1"/>
    <property type="molecule type" value="Genomic_DNA"/>
</dbReference>
<dbReference type="Proteomes" id="UP000585836">
    <property type="component" value="Unassembled WGS sequence"/>
</dbReference>